<feature type="compositionally biased region" description="Acidic residues" evidence="3">
    <location>
        <begin position="137"/>
        <end position="157"/>
    </location>
</feature>
<dbReference type="PANTHER" id="PTHR21250">
    <property type="entry name" value="PRE-RRNA-PROCESSING PROTEIN TSR2 HOMOLOG"/>
    <property type="match status" value="1"/>
</dbReference>
<evidence type="ECO:0000256" key="3">
    <source>
        <dbReference type="SAM" id="MobiDB-lite"/>
    </source>
</evidence>
<reference evidence="4" key="1">
    <citation type="submission" date="2020-11" db="EMBL/GenBank/DDBJ databases">
        <authorList>
            <consortium name="DOE Joint Genome Institute"/>
            <person name="Ahrendt S."/>
            <person name="Riley R."/>
            <person name="Andreopoulos W."/>
            <person name="Labutti K."/>
            <person name="Pangilinan J."/>
            <person name="Ruiz-Duenas F.J."/>
            <person name="Barrasa J.M."/>
            <person name="Sanchez-Garcia M."/>
            <person name="Camarero S."/>
            <person name="Miyauchi S."/>
            <person name="Serrano A."/>
            <person name="Linde D."/>
            <person name="Babiker R."/>
            <person name="Drula E."/>
            <person name="Ayuso-Fernandez I."/>
            <person name="Pacheco R."/>
            <person name="Padilla G."/>
            <person name="Ferreira P."/>
            <person name="Barriuso J."/>
            <person name="Kellner H."/>
            <person name="Castanera R."/>
            <person name="Alfaro M."/>
            <person name="Ramirez L."/>
            <person name="Pisabarro A.G."/>
            <person name="Kuo A."/>
            <person name="Tritt A."/>
            <person name="Lipzen A."/>
            <person name="He G."/>
            <person name="Yan M."/>
            <person name="Ng V."/>
            <person name="Cullen D."/>
            <person name="Martin F."/>
            <person name="Rosso M.-N."/>
            <person name="Henrissat B."/>
            <person name="Hibbett D."/>
            <person name="Martinez A.T."/>
            <person name="Grigoriev I.V."/>
        </authorList>
    </citation>
    <scope>NUCLEOTIDE SEQUENCE</scope>
    <source>
        <strain evidence="4">CBS 506.95</strain>
    </source>
</reference>
<comment type="caution">
    <text evidence="4">The sequence shown here is derived from an EMBL/GenBank/DDBJ whole genome shotgun (WGS) entry which is preliminary data.</text>
</comment>
<protein>
    <submittedName>
        <fullName evidence="4">Pre-rRNA-processing protein TSR2-domain-containing protein</fullName>
    </submittedName>
</protein>
<evidence type="ECO:0000256" key="1">
    <source>
        <dbReference type="ARBA" id="ARBA00006524"/>
    </source>
</evidence>
<sequence>MDSSESTAPSLASIQFAKGVISRLSIWTTLRIAVQENWGGPHGSAKRTWLASEIVDAFETQNPLPDDQYIEEMLLQVMADEFETVVEDGSAEAVSKDIVRLWDETRSGNQDSVRRFDELAERVKGKRPNAQEKIVSEDEDDWEDDEGEESDESDDEVPQLIERASQPSASQEPQLDEDGFTLVQGKKKK</sequence>
<dbReference type="Pfam" id="PF10273">
    <property type="entry name" value="WGG"/>
    <property type="match status" value="1"/>
</dbReference>
<dbReference type="EMBL" id="MU157837">
    <property type="protein sequence ID" value="KAF9530896.1"/>
    <property type="molecule type" value="Genomic_DNA"/>
</dbReference>
<evidence type="ECO:0000313" key="5">
    <source>
        <dbReference type="Proteomes" id="UP000807306"/>
    </source>
</evidence>
<evidence type="ECO:0000313" key="4">
    <source>
        <dbReference type="EMBL" id="KAF9530896.1"/>
    </source>
</evidence>
<keyword evidence="2" id="KW-0698">rRNA processing</keyword>
<dbReference type="InterPro" id="IPR019398">
    <property type="entry name" value="Pre-rRNA_process_TSR2"/>
</dbReference>
<accession>A0A9P6JS35</accession>
<gene>
    <name evidence="4" type="ORF">CPB83DRAFT_144424</name>
</gene>
<dbReference type="Proteomes" id="UP000807306">
    <property type="component" value="Unassembled WGS sequence"/>
</dbReference>
<organism evidence="4 5">
    <name type="scientific">Crepidotus variabilis</name>
    <dbReference type="NCBI Taxonomy" id="179855"/>
    <lineage>
        <taxon>Eukaryota</taxon>
        <taxon>Fungi</taxon>
        <taxon>Dikarya</taxon>
        <taxon>Basidiomycota</taxon>
        <taxon>Agaricomycotina</taxon>
        <taxon>Agaricomycetes</taxon>
        <taxon>Agaricomycetidae</taxon>
        <taxon>Agaricales</taxon>
        <taxon>Agaricineae</taxon>
        <taxon>Crepidotaceae</taxon>
        <taxon>Crepidotus</taxon>
    </lineage>
</organism>
<comment type="similarity">
    <text evidence="1">Belongs to the TSR2 family.</text>
</comment>
<feature type="region of interest" description="Disordered" evidence="3">
    <location>
        <begin position="124"/>
        <end position="189"/>
    </location>
</feature>
<dbReference type="AlphaFoldDB" id="A0A9P6JS35"/>
<keyword evidence="5" id="KW-1185">Reference proteome</keyword>
<evidence type="ECO:0000256" key="2">
    <source>
        <dbReference type="ARBA" id="ARBA00022552"/>
    </source>
</evidence>
<proteinExistence type="inferred from homology"/>
<dbReference type="GO" id="GO:0006364">
    <property type="term" value="P:rRNA processing"/>
    <property type="evidence" value="ECO:0007669"/>
    <property type="project" value="UniProtKB-KW"/>
</dbReference>
<dbReference type="OrthoDB" id="263560at2759"/>
<name>A0A9P6JS35_9AGAR</name>